<evidence type="ECO:0000313" key="1">
    <source>
        <dbReference type="EMBL" id="MBZ1349464.1"/>
    </source>
</evidence>
<organism evidence="1 2">
    <name type="scientific">Zwartia hollandica</name>
    <dbReference type="NCBI Taxonomy" id="324606"/>
    <lineage>
        <taxon>Bacteria</taxon>
        <taxon>Pseudomonadati</taxon>
        <taxon>Pseudomonadota</taxon>
        <taxon>Betaproteobacteria</taxon>
        <taxon>Burkholderiales</taxon>
        <taxon>Alcaligenaceae</taxon>
        <taxon>Zwartia</taxon>
    </lineage>
</organism>
<name>A0A953N7C3_9BURK</name>
<dbReference type="Pfam" id="PF04392">
    <property type="entry name" value="ABC_sub_bind"/>
    <property type="match status" value="1"/>
</dbReference>
<dbReference type="InterPro" id="IPR028082">
    <property type="entry name" value="Peripla_BP_I"/>
</dbReference>
<accession>A0A953N7C3</accession>
<dbReference type="Gene3D" id="3.40.50.2300">
    <property type="match status" value="2"/>
</dbReference>
<dbReference type="RefSeq" id="WP_259659889.1">
    <property type="nucleotide sequence ID" value="NZ_JAHXRI010000004.1"/>
</dbReference>
<proteinExistence type="predicted"/>
<dbReference type="InterPro" id="IPR007487">
    <property type="entry name" value="ABC_transpt-TYRBP-like"/>
</dbReference>
<dbReference type="PANTHER" id="PTHR35271">
    <property type="entry name" value="ABC TRANSPORTER, SUBSTRATE-BINDING LIPOPROTEIN-RELATED"/>
    <property type="match status" value="1"/>
</dbReference>
<sequence length="325" mass="34447">MNLIFFSRCVTTLLLYLGVGFLPLAAFAQTKSLVILTLEESEDTDQMRASIREVLRAAGLQEGRQYKVQSADAQGSPETASKQALELMRGKPDVILALSQPSAQAAAAHTTTMPIVFVGVTDPVEAGLVPSWGPSGTNITGISDVLPLSRRVTLIRQIVPAAKRVGVIYNATDASSLAQVREFQTLLGEAGLVMVEATATRPIDVASAARSMVGKVDLIYTLQDATVLKAYAQLVVTANQTRLPLLASDVAHVRQGAVAAMDITGRDLGLAAGRITLRVLRGVKPGTIPIEVMQKPPVYLNAQAAQRQGVVLSDALLKSASQVLK</sequence>
<evidence type="ECO:0000313" key="2">
    <source>
        <dbReference type="Proteomes" id="UP000739565"/>
    </source>
</evidence>
<dbReference type="Proteomes" id="UP000739565">
    <property type="component" value="Unassembled WGS sequence"/>
</dbReference>
<protein>
    <submittedName>
        <fullName evidence="1">ABC transporter substrate-binding protein</fullName>
    </submittedName>
</protein>
<keyword evidence="2" id="KW-1185">Reference proteome</keyword>
<reference evidence="1" key="1">
    <citation type="submission" date="2021-07" db="EMBL/GenBank/DDBJ databases">
        <title>New genus and species of the family Alcaligenaceae.</title>
        <authorList>
            <person name="Hahn M.W."/>
        </authorList>
    </citation>
    <scope>NUCLEOTIDE SEQUENCE</scope>
    <source>
        <strain evidence="1">LF4-65</strain>
    </source>
</reference>
<dbReference type="EMBL" id="JAHXRI010000004">
    <property type="protein sequence ID" value="MBZ1349464.1"/>
    <property type="molecule type" value="Genomic_DNA"/>
</dbReference>
<dbReference type="CDD" id="cd06325">
    <property type="entry name" value="PBP1_ABC_unchar_transporter"/>
    <property type="match status" value="1"/>
</dbReference>
<comment type="caution">
    <text evidence="1">The sequence shown here is derived from an EMBL/GenBank/DDBJ whole genome shotgun (WGS) entry which is preliminary data.</text>
</comment>
<gene>
    <name evidence="1" type="ORF">KZZ10_02295</name>
</gene>
<dbReference type="AlphaFoldDB" id="A0A953N7C3"/>
<dbReference type="PANTHER" id="PTHR35271:SF1">
    <property type="entry name" value="ABC TRANSPORTER, SUBSTRATE-BINDING LIPOPROTEIN"/>
    <property type="match status" value="1"/>
</dbReference>
<dbReference type="SUPFAM" id="SSF53822">
    <property type="entry name" value="Periplasmic binding protein-like I"/>
    <property type="match status" value="1"/>
</dbReference>